<dbReference type="InterPro" id="IPR014720">
    <property type="entry name" value="dsRBD_dom"/>
</dbReference>
<feature type="compositionally biased region" description="Basic residues" evidence="9">
    <location>
        <begin position="22"/>
        <end position="32"/>
    </location>
</feature>
<evidence type="ECO:0000256" key="8">
    <source>
        <dbReference type="HAMAP-Rule" id="MF_00104"/>
    </source>
</evidence>
<dbReference type="GO" id="GO:0019843">
    <property type="term" value="F:rRNA binding"/>
    <property type="evidence" value="ECO:0007669"/>
    <property type="project" value="UniProtKB-KW"/>
</dbReference>
<comment type="catalytic activity">
    <reaction evidence="1 8">
        <text>Endonucleolytic cleavage to 5'-phosphomonoester.</text>
        <dbReference type="EC" id="3.1.26.3"/>
    </reaction>
</comment>
<dbReference type="Pfam" id="PF00035">
    <property type="entry name" value="dsrm"/>
    <property type="match status" value="1"/>
</dbReference>
<keyword evidence="8" id="KW-0963">Cytoplasm</keyword>
<dbReference type="EC" id="3.1.26.3" evidence="8"/>
<dbReference type="GO" id="GO:0008033">
    <property type="term" value="P:tRNA processing"/>
    <property type="evidence" value="ECO:0007669"/>
    <property type="project" value="UniProtKB-KW"/>
</dbReference>
<keyword evidence="8" id="KW-0479">Metal-binding</keyword>
<gene>
    <name evidence="8 12" type="primary">rnc</name>
    <name evidence="12" type="ORF">DI632_02335</name>
</gene>
<dbReference type="GO" id="GO:0046872">
    <property type="term" value="F:metal ion binding"/>
    <property type="evidence" value="ECO:0007669"/>
    <property type="project" value="UniProtKB-KW"/>
</dbReference>
<keyword evidence="8" id="KW-0460">Magnesium</keyword>
<dbReference type="Proteomes" id="UP000248614">
    <property type="component" value="Unassembled WGS sequence"/>
</dbReference>
<sequence>MELRLFAALAAVEHPADPRPHPAAHARARRRGGVQGAADRETGLYQARDRHPGRHGADARRPVVPERKGDPEAADARFRRAGIAQHRLRCHLPARRRRPAGLRLSAVPRDAARRQELQRPRPRHDRGRRYRGVHRARRPRLPDGRQPRRQRRQPLPGTRRRRYRHRPAGEYRGEGDRELLLDRRIGTVAAALDLGVGRAVAPDRGRLLSDALPHWVETALGRAPTRIDDYARALTHGSTARATYERLEFLGDRVLGLVIAEWLYDRFPTETEGALSKRFNALVTGAVCAEIARGIGVVPHLKLGKQARDDGAGDSDNVLGDVMEALIGAFYLDHGHDPARDLVRRLWGSRIDAQLRVPRHPKSALQEWAAAHNRRPPDYAIVDRSGPGHAPRFTVRVTIGKLASAEATGTSKQDAETAAAAALLAQLDG</sequence>
<dbReference type="Pfam" id="PF14622">
    <property type="entry name" value="Ribonucleas_3_3"/>
    <property type="match status" value="1"/>
</dbReference>
<proteinExistence type="inferred from homology"/>
<name>A0A2W4ZGG3_9SPHN</name>
<evidence type="ECO:0000259" key="11">
    <source>
        <dbReference type="PROSITE" id="PS50142"/>
    </source>
</evidence>
<dbReference type="Gene3D" id="1.10.1520.10">
    <property type="entry name" value="Ribonuclease III domain"/>
    <property type="match status" value="1"/>
</dbReference>
<protein>
    <recommendedName>
        <fullName evidence="8">Ribonuclease 3</fullName>
        <ecNumber evidence="8">3.1.26.3</ecNumber>
    </recommendedName>
    <alternativeName>
        <fullName evidence="8">Ribonuclease III</fullName>
        <shortName evidence="8">RNase III</shortName>
    </alternativeName>
</protein>
<dbReference type="EMBL" id="QFNF01000003">
    <property type="protein sequence ID" value="PZO80437.1"/>
    <property type="molecule type" value="Genomic_DNA"/>
</dbReference>
<dbReference type="InterPro" id="IPR011907">
    <property type="entry name" value="RNase_III"/>
</dbReference>
<feature type="region of interest" description="Disordered" evidence="9">
    <location>
        <begin position="14"/>
        <end position="73"/>
    </location>
</feature>
<dbReference type="PROSITE" id="PS50142">
    <property type="entry name" value="RNASE_3_2"/>
    <property type="match status" value="1"/>
</dbReference>
<keyword evidence="8" id="KW-0698">rRNA processing</keyword>
<dbReference type="PANTHER" id="PTHR11207">
    <property type="entry name" value="RIBONUCLEASE III"/>
    <property type="match status" value="1"/>
</dbReference>
<dbReference type="PROSITE" id="PS00517">
    <property type="entry name" value="RNASE_3_1"/>
    <property type="match status" value="1"/>
</dbReference>
<dbReference type="SUPFAM" id="SSF54768">
    <property type="entry name" value="dsRNA-binding domain-like"/>
    <property type="match status" value="1"/>
</dbReference>
<evidence type="ECO:0000256" key="9">
    <source>
        <dbReference type="SAM" id="MobiDB-lite"/>
    </source>
</evidence>
<keyword evidence="7 8" id="KW-0694">RNA-binding</keyword>
<dbReference type="NCBIfam" id="TIGR02191">
    <property type="entry name" value="RNaseIII"/>
    <property type="match status" value="1"/>
</dbReference>
<evidence type="ECO:0000256" key="6">
    <source>
        <dbReference type="ARBA" id="ARBA00022801"/>
    </source>
</evidence>
<feature type="compositionally biased region" description="Basic and acidic residues" evidence="9">
    <location>
        <begin position="110"/>
        <end position="119"/>
    </location>
</feature>
<feature type="active site" evidence="8">
    <location>
        <position position="324"/>
    </location>
</feature>
<organism evidence="12 13">
    <name type="scientific">Sphingomonas hengshuiensis</name>
    <dbReference type="NCBI Taxonomy" id="1609977"/>
    <lineage>
        <taxon>Bacteria</taxon>
        <taxon>Pseudomonadati</taxon>
        <taxon>Pseudomonadota</taxon>
        <taxon>Alphaproteobacteria</taxon>
        <taxon>Sphingomonadales</taxon>
        <taxon>Sphingomonadaceae</taxon>
        <taxon>Sphingomonas</taxon>
    </lineage>
</organism>
<dbReference type="SUPFAM" id="SSF69065">
    <property type="entry name" value="RNase III domain-like"/>
    <property type="match status" value="1"/>
</dbReference>
<dbReference type="PANTHER" id="PTHR11207:SF0">
    <property type="entry name" value="RIBONUCLEASE 3"/>
    <property type="match status" value="1"/>
</dbReference>
<evidence type="ECO:0000256" key="1">
    <source>
        <dbReference type="ARBA" id="ARBA00000109"/>
    </source>
</evidence>
<dbReference type="AlphaFoldDB" id="A0A2W4ZGG3"/>
<dbReference type="GO" id="GO:0006397">
    <property type="term" value="P:mRNA processing"/>
    <property type="evidence" value="ECO:0007669"/>
    <property type="project" value="UniProtKB-UniRule"/>
</dbReference>
<keyword evidence="5 8" id="KW-0255">Endonuclease</keyword>
<keyword evidence="6 8" id="KW-0378">Hydrolase</keyword>
<dbReference type="Gene3D" id="3.30.160.20">
    <property type="match status" value="1"/>
</dbReference>
<reference evidence="12 13" key="1">
    <citation type="submission" date="2017-08" db="EMBL/GenBank/DDBJ databases">
        <title>Infants hospitalized years apart are colonized by the same room-sourced microbial strains.</title>
        <authorList>
            <person name="Brooks B."/>
            <person name="Olm M.R."/>
            <person name="Firek B.A."/>
            <person name="Baker R."/>
            <person name="Thomas B.C."/>
            <person name="Morowitz M.J."/>
            <person name="Banfield J.F."/>
        </authorList>
    </citation>
    <scope>NUCLEOTIDE SEQUENCE [LARGE SCALE GENOMIC DNA]</scope>
    <source>
        <strain evidence="12">S2_018_000_R3_110</strain>
    </source>
</reference>
<feature type="compositionally biased region" description="Basic and acidic residues" evidence="9">
    <location>
        <begin position="38"/>
        <end position="73"/>
    </location>
</feature>
<comment type="subunit">
    <text evidence="8">Homodimer.</text>
</comment>
<evidence type="ECO:0000256" key="3">
    <source>
        <dbReference type="ARBA" id="ARBA00022664"/>
    </source>
</evidence>
<dbReference type="PROSITE" id="PS50137">
    <property type="entry name" value="DS_RBD"/>
    <property type="match status" value="1"/>
</dbReference>
<keyword evidence="3 8" id="KW-0507">mRNA processing</keyword>
<keyword evidence="4 8" id="KW-0540">Nuclease</keyword>
<dbReference type="InterPro" id="IPR036389">
    <property type="entry name" value="RNase_III_sf"/>
</dbReference>
<feature type="active site" evidence="8">
    <location>
        <position position="252"/>
    </location>
</feature>
<feature type="domain" description="RNase III" evidence="11">
    <location>
        <begin position="230"/>
        <end position="335"/>
    </location>
</feature>
<feature type="compositionally biased region" description="Basic residues" evidence="9">
    <location>
        <begin position="89"/>
        <end position="100"/>
    </location>
</feature>
<feature type="compositionally biased region" description="Basic residues" evidence="9">
    <location>
        <begin position="147"/>
        <end position="166"/>
    </location>
</feature>
<evidence type="ECO:0000259" key="10">
    <source>
        <dbReference type="PROSITE" id="PS50137"/>
    </source>
</evidence>
<evidence type="ECO:0000256" key="4">
    <source>
        <dbReference type="ARBA" id="ARBA00022722"/>
    </source>
</evidence>
<accession>A0A2W4ZGG3</accession>
<comment type="function">
    <text evidence="8">Digests double-stranded RNA. Involved in the processing of primary rRNA transcript to yield the immediate precursors to the large and small rRNAs (23S and 16S). Processes some mRNAs, and tRNAs when they are encoded in the rRNA operon. Processes pre-crRNA and tracrRNA of type II CRISPR loci if present in the organism.</text>
</comment>
<comment type="cofactor">
    <cofactor evidence="8">
        <name>Mg(2+)</name>
        <dbReference type="ChEBI" id="CHEBI:18420"/>
    </cofactor>
</comment>
<dbReference type="InterPro" id="IPR000999">
    <property type="entry name" value="RNase_III_dom"/>
</dbReference>
<evidence type="ECO:0000256" key="2">
    <source>
        <dbReference type="ARBA" id="ARBA00010183"/>
    </source>
</evidence>
<evidence type="ECO:0000256" key="5">
    <source>
        <dbReference type="ARBA" id="ARBA00022759"/>
    </source>
</evidence>
<feature type="binding site" evidence="8">
    <location>
        <position position="324"/>
    </location>
    <ligand>
        <name>Mg(2+)</name>
        <dbReference type="ChEBI" id="CHEBI:18420"/>
    </ligand>
</feature>
<dbReference type="GO" id="GO:0003725">
    <property type="term" value="F:double-stranded RNA binding"/>
    <property type="evidence" value="ECO:0007669"/>
    <property type="project" value="TreeGrafter"/>
</dbReference>
<feature type="domain" description="DRBM" evidence="10">
    <location>
        <begin position="360"/>
        <end position="429"/>
    </location>
</feature>
<dbReference type="GO" id="GO:0004525">
    <property type="term" value="F:ribonuclease III activity"/>
    <property type="evidence" value="ECO:0007669"/>
    <property type="project" value="UniProtKB-UniRule"/>
</dbReference>
<comment type="similarity">
    <text evidence="2">Belongs to the ribonuclease III family.</text>
</comment>
<comment type="subcellular location">
    <subcellularLocation>
        <location evidence="8">Cytoplasm</location>
    </subcellularLocation>
</comment>
<feature type="binding site" evidence="8">
    <location>
        <position position="248"/>
    </location>
    <ligand>
        <name>Mg(2+)</name>
        <dbReference type="ChEBI" id="CHEBI:18420"/>
    </ligand>
</feature>
<dbReference type="CDD" id="cd10845">
    <property type="entry name" value="DSRM_RNAse_III_family"/>
    <property type="match status" value="1"/>
</dbReference>
<feature type="region of interest" description="Disordered" evidence="9">
    <location>
        <begin position="89"/>
        <end position="169"/>
    </location>
</feature>
<dbReference type="GO" id="GO:0005737">
    <property type="term" value="C:cytoplasm"/>
    <property type="evidence" value="ECO:0007669"/>
    <property type="project" value="UniProtKB-SubCell"/>
</dbReference>
<evidence type="ECO:0000313" key="13">
    <source>
        <dbReference type="Proteomes" id="UP000248614"/>
    </source>
</evidence>
<comment type="caution">
    <text evidence="12">The sequence shown here is derived from an EMBL/GenBank/DDBJ whole genome shotgun (WGS) entry which is preliminary data.</text>
</comment>
<feature type="binding site" evidence="8">
    <location>
        <position position="321"/>
    </location>
    <ligand>
        <name>Mg(2+)</name>
        <dbReference type="ChEBI" id="CHEBI:18420"/>
    </ligand>
</feature>
<dbReference type="CDD" id="cd00593">
    <property type="entry name" value="RIBOc"/>
    <property type="match status" value="1"/>
</dbReference>
<keyword evidence="8" id="KW-0699">rRNA-binding</keyword>
<dbReference type="SMART" id="SM00358">
    <property type="entry name" value="DSRM"/>
    <property type="match status" value="1"/>
</dbReference>
<evidence type="ECO:0000256" key="7">
    <source>
        <dbReference type="ARBA" id="ARBA00022884"/>
    </source>
</evidence>
<dbReference type="HAMAP" id="MF_00104">
    <property type="entry name" value="RNase_III"/>
    <property type="match status" value="1"/>
</dbReference>
<dbReference type="GO" id="GO:0006364">
    <property type="term" value="P:rRNA processing"/>
    <property type="evidence" value="ECO:0007669"/>
    <property type="project" value="UniProtKB-UniRule"/>
</dbReference>
<keyword evidence="8" id="KW-0819">tRNA processing</keyword>
<dbReference type="SMART" id="SM00535">
    <property type="entry name" value="RIBOc"/>
    <property type="match status" value="1"/>
</dbReference>
<feature type="compositionally biased region" description="Basic residues" evidence="9">
    <location>
        <begin position="120"/>
        <end position="139"/>
    </location>
</feature>
<evidence type="ECO:0000313" key="12">
    <source>
        <dbReference type="EMBL" id="PZO80437.1"/>
    </source>
</evidence>
<dbReference type="GO" id="GO:0010468">
    <property type="term" value="P:regulation of gene expression"/>
    <property type="evidence" value="ECO:0007669"/>
    <property type="project" value="TreeGrafter"/>
</dbReference>